<name>A0A350NZ09_9ALTE</name>
<gene>
    <name evidence="2" type="ORF">DCW74_00900</name>
</gene>
<dbReference type="InterPro" id="IPR031893">
    <property type="entry name" value="Phage_tail_APC"/>
</dbReference>
<dbReference type="AlphaFoldDB" id="A0A350NZ09"/>
<dbReference type="Proteomes" id="UP000263517">
    <property type="component" value="Unassembled WGS sequence"/>
</dbReference>
<accession>A0A350NZ09</accession>
<dbReference type="Gene3D" id="6.10.140.1310">
    <property type="match status" value="1"/>
</dbReference>
<evidence type="ECO:0000313" key="2">
    <source>
        <dbReference type="EMBL" id="HAW74276.1"/>
    </source>
</evidence>
<protein>
    <recommendedName>
        <fullName evidence="1">Phage tail assembly chaperone-like domain-containing protein</fullName>
    </recommendedName>
</protein>
<proteinExistence type="predicted"/>
<feature type="domain" description="Phage tail assembly chaperone-like" evidence="1">
    <location>
        <begin position="39"/>
        <end position="92"/>
    </location>
</feature>
<dbReference type="Pfam" id="PF16778">
    <property type="entry name" value="Phage_tail_APC"/>
    <property type="match status" value="1"/>
</dbReference>
<sequence length="92" mass="10778">MTRYSLVKGKKVPYTKEQEAARDAEEKAWENGQAGRDLEALREERNRLLANTDWWGMSDLTMTDAQKKYRQDLRDITKTATSLDDVKWPEMP</sequence>
<organism evidence="2 3">
    <name type="scientific">Alteromonas australica</name>
    <dbReference type="NCBI Taxonomy" id="589873"/>
    <lineage>
        <taxon>Bacteria</taxon>
        <taxon>Pseudomonadati</taxon>
        <taxon>Pseudomonadota</taxon>
        <taxon>Gammaproteobacteria</taxon>
        <taxon>Alteromonadales</taxon>
        <taxon>Alteromonadaceae</taxon>
        <taxon>Alteromonas/Salinimonas group</taxon>
        <taxon>Alteromonas</taxon>
    </lineage>
</organism>
<evidence type="ECO:0000313" key="3">
    <source>
        <dbReference type="Proteomes" id="UP000263517"/>
    </source>
</evidence>
<evidence type="ECO:0000259" key="1">
    <source>
        <dbReference type="Pfam" id="PF16778"/>
    </source>
</evidence>
<reference evidence="2 3" key="1">
    <citation type="journal article" date="2018" name="Nat. Biotechnol.">
        <title>A standardized bacterial taxonomy based on genome phylogeny substantially revises the tree of life.</title>
        <authorList>
            <person name="Parks D.H."/>
            <person name="Chuvochina M."/>
            <person name="Waite D.W."/>
            <person name="Rinke C."/>
            <person name="Skarshewski A."/>
            <person name="Chaumeil P.A."/>
            <person name="Hugenholtz P."/>
        </authorList>
    </citation>
    <scope>NUCLEOTIDE SEQUENCE [LARGE SCALE GENOMIC DNA]</scope>
    <source>
        <strain evidence="2">UBA11978</strain>
    </source>
</reference>
<comment type="caution">
    <text evidence="2">The sequence shown here is derived from an EMBL/GenBank/DDBJ whole genome shotgun (WGS) entry which is preliminary data.</text>
</comment>
<dbReference type="EMBL" id="DNAN01000032">
    <property type="protein sequence ID" value="HAW74276.1"/>
    <property type="molecule type" value="Genomic_DNA"/>
</dbReference>